<evidence type="ECO:0000256" key="6">
    <source>
        <dbReference type="ARBA" id="ARBA00023136"/>
    </source>
</evidence>
<dbReference type="RefSeq" id="WP_154439936.1">
    <property type="nucleotide sequence ID" value="NZ_VUNQ01000015.1"/>
</dbReference>
<dbReference type="Pfam" id="PF00528">
    <property type="entry name" value="BPD_transp_1"/>
    <property type="match status" value="1"/>
</dbReference>
<feature type="transmembrane region" description="Helical" evidence="7">
    <location>
        <begin position="56"/>
        <end position="83"/>
    </location>
</feature>
<dbReference type="GO" id="GO:0005886">
    <property type="term" value="C:plasma membrane"/>
    <property type="evidence" value="ECO:0007669"/>
    <property type="project" value="UniProtKB-SubCell"/>
</dbReference>
<evidence type="ECO:0000256" key="5">
    <source>
        <dbReference type="ARBA" id="ARBA00022989"/>
    </source>
</evidence>
<sequence>MKSFTLKNRRLSVISKLLIIVLWILLSRTIDNEVIFPTISSTFHSFTDIVRRPSFIIIISHSLIRTLIGFVISLVLAVIIGILSSISNIIYHLMIPIINFLTSVPTMAIIILALIWLNNEFAPMFVGFIMVFPILYETVLKGILDLDSNIIDMAKVYKVQKMTLIKDVYIPNIFLNLSYIFPSALGINFKMVIAGEALSQPKYAIGTNLQLQKMYLNTSGVFAWIIIILLMSKIFKYVLEGVNHLCIKSKI</sequence>
<keyword evidence="6 7" id="KW-0472">Membrane</keyword>
<dbReference type="Proteomes" id="UP000469523">
    <property type="component" value="Unassembled WGS sequence"/>
</dbReference>
<keyword evidence="2 7" id="KW-0813">Transport</keyword>
<dbReference type="AlphaFoldDB" id="A0A6N7XZ62"/>
<proteinExistence type="inferred from homology"/>
<feature type="transmembrane region" description="Helical" evidence="7">
    <location>
        <begin position="122"/>
        <end position="144"/>
    </location>
</feature>
<comment type="subcellular location">
    <subcellularLocation>
        <location evidence="1 7">Cell membrane</location>
        <topology evidence="1 7">Multi-pass membrane protein</topology>
    </subcellularLocation>
</comment>
<dbReference type="PROSITE" id="PS50928">
    <property type="entry name" value="ABC_TM1"/>
    <property type="match status" value="1"/>
</dbReference>
<evidence type="ECO:0000256" key="3">
    <source>
        <dbReference type="ARBA" id="ARBA00022475"/>
    </source>
</evidence>
<dbReference type="CDD" id="cd06261">
    <property type="entry name" value="TM_PBP2"/>
    <property type="match status" value="1"/>
</dbReference>
<evidence type="ECO:0000259" key="8">
    <source>
        <dbReference type="PROSITE" id="PS50928"/>
    </source>
</evidence>
<gene>
    <name evidence="9" type="ORF">FYJ83_08625</name>
</gene>
<dbReference type="PANTHER" id="PTHR30151">
    <property type="entry name" value="ALKANE SULFONATE ABC TRANSPORTER-RELATED, MEMBRANE SUBUNIT"/>
    <property type="match status" value="1"/>
</dbReference>
<evidence type="ECO:0000256" key="1">
    <source>
        <dbReference type="ARBA" id="ARBA00004651"/>
    </source>
</evidence>
<evidence type="ECO:0000256" key="2">
    <source>
        <dbReference type="ARBA" id="ARBA00022448"/>
    </source>
</evidence>
<feature type="transmembrane region" description="Helical" evidence="7">
    <location>
        <begin position="221"/>
        <end position="239"/>
    </location>
</feature>
<evidence type="ECO:0000256" key="4">
    <source>
        <dbReference type="ARBA" id="ARBA00022692"/>
    </source>
</evidence>
<feature type="transmembrane region" description="Helical" evidence="7">
    <location>
        <begin position="164"/>
        <end position="181"/>
    </location>
</feature>
<reference evidence="9 10" key="1">
    <citation type="submission" date="2019-09" db="EMBL/GenBank/DDBJ databases">
        <title>In-depth cultivation of the pig gut microbiome towards novel bacterial diversity and tailored functional studies.</title>
        <authorList>
            <person name="Wylensek D."/>
            <person name="Hitch T.C.A."/>
            <person name="Clavel T."/>
        </authorList>
    </citation>
    <scope>NUCLEOTIDE SEQUENCE [LARGE SCALE GENOMIC DNA]</scope>
    <source>
        <strain evidence="9 10">WCA3-693-APC-4?</strain>
    </source>
</reference>
<feature type="domain" description="ABC transmembrane type-1" evidence="8">
    <location>
        <begin position="59"/>
        <end position="239"/>
    </location>
</feature>
<keyword evidence="4 7" id="KW-0812">Transmembrane</keyword>
<dbReference type="PANTHER" id="PTHR30151:SF0">
    <property type="entry name" value="ABC TRANSPORTER PERMEASE PROTEIN MJ0413-RELATED"/>
    <property type="match status" value="1"/>
</dbReference>
<keyword evidence="5 7" id="KW-1133">Transmembrane helix</keyword>
<protein>
    <submittedName>
        <fullName evidence="9">ABC transporter permease subunit</fullName>
    </submittedName>
</protein>
<keyword evidence="3" id="KW-1003">Cell membrane</keyword>
<organism evidence="9 10">
    <name type="scientific">Tissierella pigra</name>
    <dbReference type="NCBI Taxonomy" id="2607614"/>
    <lineage>
        <taxon>Bacteria</taxon>
        <taxon>Bacillati</taxon>
        <taxon>Bacillota</taxon>
        <taxon>Tissierellia</taxon>
        <taxon>Tissierellales</taxon>
        <taxon>Tissierellaceae</taxon>
        <taxon>Tissierella</taxon>
    </lineage>
</organism>
<evidence type="ECO:0000313" key="10">
    <source>
        <dbReference type="Proteomes" id="UP000469523"/>
    </source>
</evidence>
<accession>A0A6N7XZ62</accession>
<dbReference type="GO" id="GO:0055085">
    <property type="term" value="P:transmembrane transport"/>
    <property type="evidence" value="ECO:0007669"/>
    <property type="project" value="InterPro"/>
</dbReference>
<evidence type="ECO:0000256" key="7">
    <source>
        <dbReference type="RuleBase" id="RU363032"/>
    </source>
</evidence>
<dbReference type="SUPFAM" id="SSF161098">
    <property type="entry name" value="MetI-like"/>
    <property type="match status" value="1"/>
</dbReference>
<name>A0A6N7XZ62_9FIRM</name>
<keyword evidence="10" id="KW-1185">Reference proteome</keyword>
<comment type="caution">
    <text evidence="9">The sequence shown here is derived from an EMBL/GenBank/DDBJ whole genome shotgun (WGS) entry which is preliminary data.</text>
</comment>
<comment type="similarity">
    <text evidence="7">Belongs to the binding-protein-dependent transport system permease family.</text>
</comment>
<dbReference type="InterPro" id="IPR035906">
    <property type="entry name" value="MetI-like_sf"/>
</dbReference>
<feature type="transmembrane region" description="Helical" evidence="7">
    <location>
        <begin position="90"/>
        <end position="116"/>
    </location>
</feature>
<evidence type="ECO:0000313" key="9">
    <source>
        <dbReference type="EMBL" id="MSU01528.1"/>
    </source>
</evidence>
<dbReference type="Gene3D" id="1.10.3720.10">
    <property type="entry name" value="MetI-like"/>
    <property type="match status" value="1"/>
</dbReference>
<dbReference type="EMBL" id="VUNQ01000015">
    <property type="protein sequence ID" value="MSU01528.1"/>
    <property type="molecule type" value="Genomic_DNA"/>
</dbReference>
<dbReference type="InterPro" id="IPR000515">
    <property type="entry name" value="MetI-like"/>
</dbReference>